<dbReference type="ESTHER" id="emeni-q5awq3">
    <property type="family name" value="PGAP1"/>
</dbReference>
<dbReference type="Proteomes" id="UP000000560">
    <property type="component" value="Chromosome IV"/>
</dbReference>
<sequence length="1602" mass="180064">MFKQLSSRQARSPDTHSSISSQDPAWKKEIYNANEEVHESSTLSSTQTRRTLSRHWLPFRSSSRRRSPSPETQSKFGLHVVHRPKTIAPVNIVFVHGLGGDRILTWCKHRDKRLYWPEKWLKQEQSIGRCRILSFGYDASFGMGAVKSIYRISDFAKSLLHDMKFGQDSNGNPLGLGKVPTVFVAHSMGGLVVKAAYLLGQNDETYKEVVQSIGAIIFLATPHRGADSAATLNNLLQASFSSSKSFIAELQRGSPALEDINEQFRHIAPKLLIASFYESLATRIGIHSTMIVIRDSATLGYQQEISRELHADHHEVCKYSSPQDANYTSVRNTLASFIAQLQAKGIEVINDLMAEESRKIEKLLLVTPKHEEEFETLRSWWLEGTCDWIFDVATVKNWLKNEEEVEEVPIVQFKAPPASGKSVLSAYLVRELRSRGHSVLYFFFRAEDSDQRTVSFFLRSTALQLASVSPVYKEKLLHIAIGGHSVMTSSSTDVFRKLFQFASSGVDFPYPLYWIVDAVDESESAKTVLEYISRIRLVIPSLKVLFTSRESVIFPADQKIATFSASAEGKGSVGDNSLDIRIYLERMMHEMGGKQELKDTVMQAILRRAQGNFLWVRLVVKEILSCHTEEGIETALQSMPKDMNQLYERMEWVVLSAPRAEDKEIAQMILRWVVCSRFPMTTEVLNQALNKKFIDLRKTISQVCGQFVMVDPSGQVRLIHETAREYLTRTTASPIAIRLPKSHYSLFEQTLSALLAPDIRQKVIRAQESISVSEPFLLYAATSWMYHLQQSAEISDQTIDHLSQFFRTTSVLVWIHLLSITDQLDRLVRAAKIVTDSIKAYRKSNMTKNPLLHKLSNLELLERWSADLLKIVGKFSRQLKIYPAAIYSQIPPLCPSSSVIYEQFYQQDFANIKIMGISQTDWNDNLARIPLPRGEEGIKLCCFGRYVAVLTSSGRVTIWDANHFKQVCSLVHQEAVTSMSFNRYGTEMLTFGLVTSRLWSVPSGELLATVVNPANTRALSVTFRETDRSVLVACTNRVIYSLDLEDLAAGWRMLSRSLLHERSEVGGAIVNSPRCVSFNGDASQVGVSYRGFPLSVWDLNEMRCIARCRRPTRTPSKPESAEVTWFPVDRFTWNPVTGHIIGLYKDGTVFKWHPATNEYQEASSSADEVAASPDGSLFVTSSSNGTVKVWSFEYMSVIYQLSSGDLVRELAFAPDSRRFYDIRGSLLNAWQSNTLLRFLEVDEAFSDTSSQDQRSTSISHISEAHTVSYEAVSVIRVSPEHGLYCAGNEEGIVTLFDEKSEELGKILEFPNFVSISCLAWSNDSGYVAGADLAGDIEIRKLTKVKTTGNGPSQVQSVPQSKPVLKKDGSAICDLLFSHDSTLLLIISGLSAYIWSVEEGCVIIEKQIAQTSTQIWANHPAQPGTLLKFADNGITGFRWSDFSEIATALYDGLSLHSEATCPKLKGVRFNQNGKFATIHQTDITCMERLFIVDISALQLKPGSTSSIARLSTIVPADVARQVEVVLGILPGSRFFFLDKNLWLCSVFLKSSVTEDTIERHYFLPRDWTTTEYFQQCLLLENGTLLCPREDEVAVIKSELSRSY</sequence>
<dbReference type="SUPFAM" id="SSF69322">
    <property type="entry name" value="Tricorn protease domain 2"/>
    <property type="match status" value="1"/>
</dbReference>
<dbReference type="VEuPathDB" id="FungiDB:AN10921"/>
<dbReference type="RefSeq" id="XP_050467861.1">
    <property type="nucleotide sequence ID" value="XM_050611885.1"/>
</dbReference>
<dbReference type="PROSITE" id="PS50082">
    <property type="entry name" value="WD_REPEATS_2"/>
    <property type="match status" value="1"/>
</dbReference>
<dbReference type="PANTHER" id="PTHR10039:SF16">
    <property type="entry name" value="GPI INOSITOL-DEACYLASE"/>
    <property type="match status" value="1"/>
</dbReference>
<reference evidence="7" key="2">
    <citation type="journal article" date="2009" name="Fungal Genet. Biol.">
        <title>The 2008 update of the Aspergillus nidulans genome annotation: a community effort.</title>
        <authorList>
            <person name="Wortman J.R."/>
            <person name="Gilsenan J.M."/>
            <person name="Joardar V."/>
            <person name="Deegan J."/>
            <person name="Clutterbuck J."/>
            <person name="Andersen M.R."/>
            <person name="Archer D."/>
            <person name="Bencina M."/>
            <person name="Braus G."/>
            <person name="Coutinho P."/>
            <person name="von Dohren H."/>
            <person name="Doonan J."/>
            <person name="Driessen A.J."/>
            <person name="Durek P."/>
            <person name="Espeso E."/>
            <person name="Fekete E."/>
            <person name="Flipphi M."/>
            <person name="Estrada C.G."/>
            <person name="Geysens S."/>
            <person name="Goldman G."/>
            <person name="de Groot P.W."/>
            <person name="Hansen K."/>
            <person name="Harris S.D."/>
            <person name="Heinekamp T."/>
            <person name="Helmstaedt K."/>
            <person name="Henrissat B."/>
            <person name="Hofmann G."/>
            <person name="Homan T."/>
            <person name="Horio T."/>
            <person name="Horiuchi H."/>
            <person name="James S."/>
            <person name="Jones M."/>
            <person name="Karaffa L."/>
            <person name="Karanyi Z."/>
            <person name="Kato M."/>
            <person name="Keller N."/>
            <person name="Kelly D.E."/>
            <person name="Kiel J.A."/>
            <person name="Kim J.M."/>
            <person name="van der Klei I.J."/>
            <person name="Klis F.M."/>
            <person name="Kovalchuk A."/>
            <person name="Krasevec N."/>
            <person name="Kubicek C.P."/>
            <person name="Liu B."/>
            <person name="Maccabe A."/>
            <person name="Meyer V."/>
            <person name="Mirabito P."/>
            <person name="Miskei M."/>
            <person name="Mos M."/>
            <person name="Mullins J."/>
            <person name="Nelson D.R."/>
            <person name="Nielsen J."/>
            <person name="Oakley B.R."/>
            <person name="Osmani S.A."/>
            <person name="Pakula T."/>
            <person name="Paszewski A."/>
            <person name="Paulsen I."/>
            <person name="Pilsyk S."/>
            <person name="Pocsi I."/>
            <person name="Punt P.J."/>
            <person name="Ram A.F."/>
            <person name="Ren Q."/>
            <person name="Robellet X."/>
            <person name="Robson G."/>
            <person name="Seiboth B."/>
            <person name="van Solingen P."/>
            <person name="Specht T."/>
            <person name="Sun J."/>
            <person name="Taheri-Talesh N."/>
            <person name="Takeshita N."/>
            <person name="Ussery D."/>
            <person name="vanKuyk P.A."/>
            <person name="Visser H."/>
            <person name="van de Vondervoort P.J."/>
            <person name="de Vries R.P."/>
            <person name="Walton J."/>
            <person name="Xiang X."/>
            <person name="Xiong Y."/>
            <person name="Zeng A.P."/>
            <person name="Brandt B.W."/>
            <person name="Cornell M.J."/>
            <person name="van den Hondel C.A."/>
            <person name="Visser J."/>
            <person name="Oliver S.G."/>
            <person name="Turner G."/>
        </authorList>
    </citation>
    <scope>GENOME REANNOTATION</scope>
    <source>
        <strain evidence="7">FGSC A4 / ATCC 38163 / CBS 112.46 / NRRL 194 / M139</strain>
    </source>
</reference>
<dbReference type="InParanoid" id="C8VCT1"/>
<dbReference type="OMA" id="ADHHTVC"/>
<evidence type="ECO:0000313" key="7">
    <source>
        <dbReference type="Proteomes" id="UP000000560"/>
    </source>
</evidence>
<reference evidence="7" key="1">
    <citation type="journal article" date="2005" name="Nature">
        <title>Sequencing of Aspergillus nidulans and comparative analysis with A. fumigatus and A. oryzae.</title>
        <authorList>
            <person name="Galagan J.E."/>
            <person name="Calvo S.E."/>
            <person name="Cuomo C."/>
            <person name="Ma L.J."/>
            <person name="Wortman J.R."/>
            <person name="Batzoglou S."/>
            <person name="Lee S.I."/>
            <person name="Basturkmen M."/>
            <person name="Spevak C.C."/>
            <person name="Clutterbuck J."/>
            <person name="Kapitonov V."/>
            <person name="Jurka J."/>
            <person name="Scazzocchio C."/>
            <person name="Farman M."/>
            <person name="Butler J."/>
            <person name="Purcell S."/>
            <person name="Harris S."/>
            <person name="Braus G.H."/>
            <person name="Draht O."/>
            <person name="Busch S."/>
            <person name="D'Enfert C."/>
            <person name="Bouchier C."/>
            <person name="Goldman G.H."/>
            <person name="Bell-Pedersen D."/>
            <person name="Griffiths-Jones S."/>
            <person name="Doonan J.H."/>
            <person name="Yu J."/>
            <person name="Vienken K."/>
            <person name="Pain A."/>
            <person name="Freitag M."/>
            <person name="Selker E.U."/>
            <person name="Archer D.B."/>
            <person name="Penalva M.A."/>
            <person name="Oakley B.R."/>
            <person name="Momany M."/>
            <person name="Tanaka T."/>
            <person name="Kumagai T."/>
            <person name="Asai K."/>
            <person name="Machida M."/>
            <person name="Nierman W.C."/>
            <person name="Denning D.W."/>
            <person name="Caddick M."/>
            <person name="Hynes M."/>
            <person name="Paoletti M."/>
            <person name="Fischer R."/>
            <person name="Miller B."/>
            <person name="Dyer P."/>
            <person name="Sachs M.S."/>
            <person name="Osmani S.A."/>
            <person name="Birren B.W."/>
        </authorList>
    </citation>
    <scope>NUCLEOTIDE SEQUENCE [LARGE SCALE GENOMIC DNA]</scope>
    <source>
        <strain evidence="7">FGSC A4 / ATCC 38163 / CBS 112.46 / NRRL 194 / M139</strain>
    </source>
</reference>
<organism evidence="6 7">
    <name type="scientific">Emericella nidulans (strain FGSC A4 / ATCC 38163 / CBS 112.46 / NRRL 194 / M139)</name>
    <name type="common">Aspergillus nidulans</name>
    <dbReference type="NCBI Taxonomy" id="227321"/>
    <lineage>
        <taxon>Eukaryota</taxon>
        <taxon>Fungi</taxon>
        <taxon>Dikarya</taxon>
        <taxon>Ascomycota</taxon>
        <taxon>Pezizomycotina</taxon>
        <taxon>Eurotiomycetes</taxon>
        <taxon>Eurotiomycetidae</taxon>
        <taxon>Eurotiales</taxon>
        <taxon>Aspergillaceae</taxon>
        <taxon>Aspergillus</taxon>
        <taxon>Aspergillus subgen. Nidulantes</taxon>
    </lineage>
</organism>
<feature type="region of interest" description="Disordered" evidence="3">
    <location>
        <begin position="1"/>
        <end position="26"/>
    </location>
</feature>
<keyword evidence="1" id="KW-0677">Repeat</keyword>
<dbReference type="InterPro" id="IPR001680">
    <property type="entry name" value="WD40_rpt"/>
</dbReference>
<dbReference type="KEGG" id="ani:ANIA_10921"/>
<dbReference type="GeneID" id="2869898"/>
<evidence type="ECO:0000259" key="5">
    <source>
        <dbReference type="Pfam" id="PF24883"/>
    </source>
</evidence>
<dbReference type="HOGENOM" id="CLU_001384_2_0_1"/>
<dbReference type="Pfam" id="PF22939">
    <property type="entry name" value="WHD_GPIID"/>
    <property type="match status" value="1"/>
</dbReference>
<dbReference type="InterPro" id="IPR029058">
    <property type="entry name" value="AB_hydrolase_fold"/>
</dbReference>
<feature type="domain" description="GPI inositol-deacylase winged helix" evidence="4">
    <location>
        <begin position="661"/>
        <end position="730"/>
    </location>
</feature>
<dbReference type="OrthoDB" id="194358at2759"/>
<dbReference type="SUPFAM" id="SSF53474">
    <property type="entry name" value="alpha/beta-Hydrolases"/>
    <property type="match status" value="1"/>
</dbReference>
<accession>C8VCT1</accession>
<dbReference type="InterPro" id="IPR015943">
    <property type="entry name" value="WD40/YVTN_repeat-like_dom_sf"/>
</dbReference>
<gene>
    <name evidence="6" type="ORF">ANIA_10921</name>
</gene>
<dbReference type="SMART" id="SM00320">
    <property type="entry name" value="WD40"/>
    <property type="match status" value="7"/>
</dbReference>
<dbReference type="InterPro" id="IPR054471">
    <property type="entry name" value="GPIID_WHD"/>
</dbReference>
<proteinExistence type="predicted"/>
<dbReference type="PROSITE" id="PS50294">
    <property type="entry name" value="WD_REPEATS_REGION"/>
    <property type="match status" value="1"/>
</dbReference>
<dbReference type="eggNOG" id="KOG2029">
    <property type="taxonomic scope" value="Eukaryota"/>
</dbReference>
<keyword evidence="2" id="KW-0853">WD repeat</keyword>
<keyword evidence="7" id="KW-1185">Reference proteome</keyword>
<evidence type="ECO:0000256" key="2">
    <source>
        <dbReference type="PROSITE-ProRule" id="PRU00221"/>
    </source>
</evidence>
<evidence type="ECO:0000256" key="1">
    <source>
        <dbReference type="ARBA" id="ARBA00022737"/>
    </source>
</evidence>
<dbReference type="Pfam" id="PF24883">
    <property type="entry name" value="NPHP3_N"/>
    <property type="match status" value="1"/>
</dbReference>
<dbReference type="InterPro" id="IPR011047">
    <property type="entry name" value="Quinoprotein_ADH-like_sf"/>
</dbReference>
<dbReference type="PANTHER" id="PTHR10039">
    <property type="entry name" value="AMELOGENIN"/>
    <property type="match status" value="1"/>
</dbReference>
<dbReference type="InterPro" id="IPR056884">
    <property type="entry name" value="NPHP3-like_N"/>
</dbReference>
<evidence type="ECO:0000259" key="4">
    <source>
        <dbReference type="Pfam" id="PF22939"/>
    </source>
</evidence>
<evidence type="ECO:0000313" key="6">
    <source>
        <dbReference type="EMBL" id="CBF78714.1"/>
    </source>
</evidence>
<dbReference type="EMBL" id="BN001304">
    <property type="protein sequence ID" value="CBF78714.1"/>
    <property type="molecule type" value="Genomic_DNA"/>
</dbReference>
<feature type="domain" description="Nephrocystin 3-like N-terminal" evidence="5">
    <location>
        <begin position="384"/>
        <end position="549"/>
    </location>
</feature>
<protein>
    <submittedName>
        <fullName evidence="6">NACHT and WD domain protein (AFU_orthologue AFUA_3G07460)</fullName>
    </submittedName>
</protein>
<name>C8VCT1_EMENI</name>
<feature type="compositionally biased region" description="Polar residues" evidence="3">
    <location>
        <begin position="1"/>
        <end position="23"/>
    </location>
</feature>
<feature type="repeat" description="WD" evidence="2">
    <location>
        <begin position="1159"/>
        <end position="1200"/>
    </location>
</feature>
<dbReference type="Gene3D" id="2.130.10.10">
    <property type="entry name" value="YVTN repeat-like/Quinoprotein amine dehydrogenase"/>
    <property type="match status" value="3"/>
</dbReference>
<dbReference type="SUPFAM" id="SSF50998">
    <property type="entry name" value="Quinoprotein alcohol dehydrogenase-like"/>
    <property type="match status" value="1"/>
</dbReference>
<dbReference type="Gene3D" id="3.40.50.1820">
    <property type="entry name" value="alpha/beta hydrolase"/>
    <property type="match status" value="1"/>
</dbReference>
<evidence type="ECO:0000256" key="3">
    <source>
        <dbReference type="SAM" id="MobiDB-lite"/>
    </source>
</evidence>